<feature type="region of interest" description="Disordered" evidence="1">
    <location>
        <begin position="237"/>
        <end position="259"/>
    </location>
</feature>
<organism evidence="2 3">
    <name type="scientific">Cercophora newfieldiana</name>
    <dbReference type="NCBI Taxonomy" id="92897"/>
    <lineage>
        <taxon>Eukaryota</taxon>
        <taxon>Fungi</taxon>
        <taxon>Dikarya</taxon>
        <taxon>Ascomycota</taxon>
        <taxon>Pezizomycotina</taxon>
        <taxon>Sordariomycetes</taxon>
        <taxon>Sordariomycetidae</taxon>
        <taxon>Sordariales</taxon>
        <taxon>Lasiosphaeriaceae</taxon>
        <taxon>Cercophora</taxon>
    </lineage>
</organism>
<evidence type="ECO:0000313" key="3">
    <source>
        <dbReference type="Proteomes" id="UP001174936"/>
    </source>
</evidence>
<feature type="compositionally biased region" description="Basic and acidic residues" evidence="1">
    <location>
        <begin position="237"/>
        <end position="247"/>
    </location>
</feature>
<feature type="region of interest" description="Disordered" evidence="1">
    <location>
        <begin position="94"/>
        <end position="188"/>
    </location>
</feature>
<evidence type="ECO:0000256" key="1">
    <source>
        <dbReference type="SAM" id="MobiDB-lite"/>
    </source>
</evidence>
<dbReference type="EMBL" id="JAULSV010000001">
    <property type="protein sequence ID" value="KAK0657814.1"/>
    <property type="molecule type" value="Genomic_DNA"/>
</dbReference>
<name>A0AA40D2G7_9PEZI</name>
<gene>
    <name evidence="2" type="ORF">B0T16DRAFT_442410</name>
</gene>
<feature type="compositionally biased region" description="Polar residues" evidence="1">
    <location>
        <begin position="100"/>
        <end position="111"/>
    </location>
</feature>
<accession>A0AA40D2G7</accession>
<reference evidence="2" key="1">
    <citation type="submission" date="2023-06" db="EMBL/GenBank/DDBJ databases">
        <title>Genome-scale phylogeny and comparative genomics of the fungal order Sordariales.</title>
        <authorList>
            <consortium name="Lawrence Berkeley National Laboratory"/>
            <person name="Hensen N."/>
            <person name="Bonometti L."/>
            <person name="Westerberg I."/>
            <person name="Brannstrom I.O."/>
            <person name="Guillou S."/>
            <person name="Cros-Aarteil S."/>
            <person name="Calhoun S."/>
            <person name="Haridas S."/>
            <person name="Kuo A."/>
            <person name="Mondo S."/>
            <person name="Pangilinan J."/>
            <person name="Riley R."/>
            <person name="Labutti K."/>
            <person name="Andreopoulos B."/>
            <person name="Lipzen A."/>
            <person name="Chen C."/>
            <person name="Yanf M."/>
            <person name="Daum C."/>
            <person name="Ng V."/>
            <person name="Clum A."/>
            <person name="Steindorff A."/>
            <person name="Ohm R."/>
            <person name="Martin F."/>
            <person name="Silar P."/>
            <person name="Natvig D."/>
            <person name="Lalanne C."/>
            <person name="Gautier V."/>
            <person name="Ament-Velasquez S.L."/>
            <person name="Kruys A."/>
            <person name="Hutchinson M.I."/>
            <person name="Powell A.J."/>
            <person name="Barry K."/>
            <person name="Miller A.N."/>
            <person name="Grigoriev I.V."/>
            <person name="Debuchy R."/>
            <person name="Gladieux P."/>
            <person name="Thoren M.H."/>
            <person name="Johannesson H."/>
        </authorList>
    </citation>
    <scope>NUCLEOTIDE SEQUENCE</scope>
    <source>
        <strain evidence="2">SMH2532-1</strain>
    </source>
</reference>
<protein>
    <submittedName>
        <fullName evidence="2">Uncharacterized protein</fullName>
    </submittedName>
</protein>
<evidence type="ECO:0000313" key="2">
    <source>
        <dbReference type="EMBL" id="KAK0657814.1"/>
    </source>
</evidence>
<dbReference type="Proteomes" id="UP001174936">
    <property type="component" value="Unassembled WGS sequence"/>
</dbReference>
<proteinExistence type="predicted"/>
<feature type="region of interest" description="Disordered" evidence="1">
    <location>
        <begin position="1"/>
        <end position="49"/>
    </location>
</feature>
<feature type="compositionally biased region" description="Polar residues" evidence="1">
    <location>
        <begin position="153"/>
        <end position="172"/>
    </location>
</feature>
<feature type="compositionally biased region" description="Basic residues" evidence="1">
    <location>
        <begin position="250"/>
        <end position="259"/>
    </location>
</feature>
<keyword evidence="3" id="KW-1185">Reference proteome</keyword>
<sequence>MSGSRSTRGGRPNWNMGRGRGSGRGSRQAYTDPQPPLAEPAVGYDEFGNPRHLYYDHAKKKTIWRYGHPGRGLTWFSFPPDRVREGVLSEAQPPYCILPRNNSDPSPSSGLNAAAPPFELSGLTSLPEVPDNGPAPPVEEEERGRDRRFASPQADNGSSGTPPNSGAAQTAPSGDENGISPRPGDEWMLSYAPKSQRYVLHMTMFPSSNSNTTEILTNNVQIRRVLLALLIEAPFKPPKEPLPREQLQHQPKKNLQPKKIPQPKKTLRVLTVAGLKLHRRAKKPGLHNHQVAPILQIPVSRPPAVHVVVEIFNAQSNGRAVHAFMDIINAQGNGRALYAQAAYTEEVAQDVTPEIVTEDIPQTISNVIPQTISRTIPQTAPHANELRHAMMTHALYELNATSSNCLCRLLRVAFIAMCITRRKHLGDDSRSPLQISCI</sequence>
<comment type="caution">
    <text evidence="2">The sequence shown here is derived from an EMBL/GenBank/DDBJ whole genome shotgun (WGS) entry which is preliminary data.</text>
</comment>
<dbReference type="AlphaFoldDB" id="A0AA40D2G7"/>